<accession>A0ABT9EKK9</accession>
<reference evidence="1 2" key="1">
    <citation type="submission" date="2023-07" db="EMBL/GenBank/DDBJ databases">
        <authorList>
            <person name="Kim M.K."/>
        </authorList>
    </citation>
    <scope>NUCLEOTIDE SEQUENCE [LARGE SCALE GENOMIC DNA]</scope>
    <source>
        <strain evidence="1 2">KR1UV-12</strain>
    </source>
</reference>
<dbReference type="Proteomes" id="UP001230685">
    <property type="component" value="Unassembled WGS sequence"/>
</dbReference>
<comment type="caution">
    <text evidence="1">The sequence shown here is derived from an EMBL/GenBank/DDBJ whole genome shotgun (WGS) entry which is preliminary data.</text>
</comment>
<organism evidence="1 2">
    <name type="scientific">Sphingomonas aurea</name>
    <dbReference type="NCBI Taxonomy" id="3063994"/>
    <lineage>
        <taxon>Bacteria</taxon>
        <taxon>Pseudomonadati</taxon>
        <taxon>Pseudomonadota</taxon>
        <taxon>Alphaproteobacteria</taxon>
        <taxon>Sphingomonadales</taxon>
        <taxon>Sphingomonadaceae</taxon>
        <taxon>Sphingomonas</taxon>
    </lineage>
</organism>
<gene>
    <name evidence="1" type="ORF">Q5H91_09795</name>
</gene>
<protein>
    <submittedName>
        <fullName evidence="1">Uncharacterized protein</fullName>
    </submittedName>
</protein>
<evidence type="ECO:0000313" key="2">
    <source>
        <dbReference type="Proteomes" id="UP001230685"/>
    </source>
</evidence>
<evidence type="ECO:0000313" key="1">
    <source>
        <dbReference type="EMBL" id="MDP1027504.1"/>
    </source>
</evidence>
<dbReference type="EMBL" id="JAUUDS010000004">
    <property type="protein sequence ID" value="MDP1027504.1"/>
    <property type="molecule type" value="Genomic_DNA"/>
</dbReference>
<sequence>MDVRIRRLAGLPASSAEGQVRILDVGHHPSDAMVSIVARHTQKGWAVSYACAESPYCAVDADHDARSYTLSPPDSDQVDGILKDLSAGTQADGVPPSPAFIGGYALVSIDYNGFKRDYRRGSSWGEALGKLRSLLSPPER</sequence>
<keyword evidence="2" id="KW-1185">Reference proteome</keyword>
<name>A0ABT9EKK9_9SPHN</name>
<dbReference type="RefSeq" id="WP_305173216.1">
    <property type="nucleotide sequence ID" value="NZ_JAUUDS010000004.1"/>
</dbReference>
<proteinExistence type="predicted"/>